<dbReference type="PANTHER" id="PTHR10281:SF76">
    <property type="entry name" value="CALCUTTA CUP-RELATED"/>
    <property type="match status" value="1"/>
</dbReference>
<dbReference type="Pfam" id="PF00173">
    <property type="entry name" value="Cyt-b5"/>
    <property type="match status" value="1"/>
</dbReference>
<accession>A0A1G2SMD5</accession>
<name>A0A1G2SMD5_9BACT</name>
<evidence type="ECO:0000313" key="5">
    <source>
        <dbReference type="Proteomes" id="UP000178168"/>
    </source>
</evidence>
<gene>
    <name evidence="4" type="ORF">A2591_01725</name>
</gene>
<keyword evidence="2" id="KW-1133">Transmembrane helix</keyword>
<dbReference type="AlphaFoldDB" id="A0A1G2SMD5"/>
<dbReference type="EMBL" id="MHUZ01000005">
    <property type="protein sequence ID" value="OHA86263.1"/>
    <property type="molecule type" value="Genomic_DNA"/>
</dbReference>
<dbReference type="Proteomes" id="UP000178168">
    <property type="component" value="Unassembled WGS sequence"/>
</dbReference>
<keyword evidence="2" id="KW-0472">Membrane</keyword>
<comment type="similarity">
    <text evidence="1">Belongs to the cytochrome b5 family. MAPR subfamily.</text>
</comment>
<evidence type="ECO:0000259" key="3">
    <source>
        <dbReference type="SMART" id="SM01117"/>
    </source>
</evidence>
<evidence type="ECO:0000256" key="1">
    <source>
        <dbReference type="ARBA" id="ARBA00038357"/>
    </source>
</evidence>
<dbReference type="InterPro" id="IPR050577">
    <property type="entry name" value="MAPR/NEUFC/NENF-like"/>
</dbReference>
<sequence length="123" mass="13655">MNSFRHHPRTRLIFSGIAILALMVGIFVILQLNANPVVPQGQAEDLPFFTKTSLAQYNGEIPDLPIYLALDGYVYDVTPGKEFYVPGGTYHHIAGKDASQELKVFGGNLIREKYSIVGKFTPE</sequence>
<dbReference type="InterPro" id="IPR036400">
    <property type="entry name" value="Cyt_B5-like_heme/steroid_sf"/>
</dbReference>
<dbReference type="PANTHER" id="PTHR10281">
    <property type="entry name" value="MEMBRANE-ASSOCIATED PROGESTERONE RECEPTOR COMPONENT-RELATED"/>
    <property type="match status" value="1"/>
</dbReference>
<proteinExistence type="inferred from homology"/>
<evidence type="ECO:0000256" key="2">
    <source>
        <dbReference type="SAM" id="Phobius"/>
    </source>
</evidence>
<dbReference type="STRING" id="1802730.A2591_01725"/>
<dbReference type="GO" id="GO:0016020">
    <property type="term" value="C:membrane"/>
    <property type="evidence" value="ECO:0007669"/>
    <property type="project" value="TreeGrafter"/>
</dbReference>
<dbReference type="GO" id="GO:0012505">
    <property type="term" value="C:endomembrane system"/>
    <property type="evidence" value="ECO:0007669"/>
    <property type="project" value="TreeGrafter"/>
</dbReference>
<evidence type="ECO:0000313" key="4">
    <source>
        <dbReference type="EMBL" id="OHA86263.1"/>
    </source>
</evidence>
<comment type="caution">
    <text evidence="4">The sequence shown here is derived from an EMBL/GenBank/DDBJ whole genome shotgun (WGS) entry which is preliminary data.</text>
</comment>
<dbReference type="InterPro" id="IPR001199">
    <property type="entry name" value="Cyt_B5-like_heme/steroid-bd"/>
</dbReference>
<dbReference type="Gene3D" id="3.10.120.10">
    <property type="entry name" value="Cytochrome b5-like heme/steroid binding domain"/>
    <property type="match status" value="1"/>
</dbReference>
<organism evidence="4 5">
    <name type="scientific">Candidatus Yonathbacteria bacterium RIFOXYD1_FULL_52_36</name>
    <dbReference type="NCBI Taxonomy" id="1802730"/>
    <lineage>
        <taxon>Bacteria</taxon>
        <taxon>Candidatus Yonathiibacteriota</taxon>
    </lineage>
</organism>
<dbReference type="SUPFAM" id="SSF55856">
    <property type="entry name" value="Cytochrome b5-like heme/steroid binding domain"/>
    <property type="match status" value="1"/>
</dbReference>
<keyword evidence="2" id="KW-0812">Transmembrane</keyword>
<feature type="domain" description="Cytochrome b5 heme-binding" evidence="3">
    <location>
        <begin position="49"/>
        <end position="121"/>
    </location>
</feature>
<feature type="transmembrane region" description="Helical" evidence="2">
    <location>
        <begin position="12"/>
        <end position="32"/>
    </location>
</feature>
<dbReference type="SMART" id="SM01117">
    <property type="entry name" value="Cyt-b5"/>
    <property type="match status" value="1"/>
</dbReference>
<reference evidence="4 5" key="1">
    <citation type="journal article" date="2016" name="Nat. Commun.">
        <title>Thousands of microbial genomes shed light on interconnected biogeochemical processes in an aquifer system.</title>
        <authorList>
            <person name="Anantharaman K."/>
            <person name="Brown C.T."/>
            <person name="Hug L.A."/>
            <person name="Sharon I."/>
            <person name="Castelle C.J."/>
            <person name="Probst A.J."/>
            <person name="Thomas B.C."/>
            <person name="Singh A."/>
            <person name="Wilkins M.J."/>
            <person name="Karaoz U."/>
            <person name="Brodie E.L."/>
            <person name="Williams K.H."/>
            <person name="Hubbard S.S."/>
            <person name="Banfield J.F."/>
        </authorList>
    </citation>
    <scope>NUCLEOTIDE SEQUENCE [LARGE SCALE GENOMIC DNA]</scope>
</reference>
<protein>
    <recommendedName>
        <fullName evidence="3">Cytochrome b5 heme-binding domain-containing protein</fullName>
    </recommendedName>
</protein>